<proteinExistence type="predicted"/>
<name>A0A183NJC8_9TREM</name>
<gene>
    <name evidence="1" type="ORF">SMTD_LOCUS2214</name>
</gene>
<sequence>MVPMAWSACILIYAGSIFQLMASVFEQPLKEETK</sequence>
<evidence type="ECO:0000313" key="2">
    <source>
        <dbReference type="Proteomes" id="UP000269396"/>
    </source>
</evidence>
<keyword evidence="2" id="KW-1185">Reference proteome</keyword>
<dbReference type="AlphaFoldDB" id="A0A183NJC8"/>
<organism evidence="1 2">
    <name type="scientific">Schistosoma mattheei</name>
    <dbReference type="NCBI Taxonomy" id="31246"/>
    <lineage>
        <taxon>Eukaryota</taxon>
        <taxon>Metazoa</taxon>
        <taxon>Spiralia</taxon>
        <taxon>Lophotrochozoa</taxon>
        <taxon>Platyhelminthes</taxon>
        <taxon>Trematoda</taxon>
        <taxon>Digenea</taxon>
        <taxon>Strigeidida</taxon>
        <taxon>Schistosomatoidea</taxon>
        <taxon>Schistosomatidae</taxon>
        <taxon>Schistosoma</taxon>
    </lineage>
</organism>
<accession>A0A183NJC8</accession>
<reference evidence="1 2" key="1">
    <citation type="submission" date="2018-11" db="EMBL/GenBank/DDBJ databases">
        <authorList>
            <consortium name="Pathogen Informatics"/>
        </authorList>
    </citation>
    <scope>NUCLEOTIDE SEQUENCE [LARGE SCALE GENOMIC DNA]</scope>
    <source>
        <strain>Denwood</strain>
        <strain evidence="2">Zambia</strain>
    </source>
</reference>
<dbReference type="Proteomes" id="UP000269396">
    <property type="component" value="Unassembled WGS sequence"/>
</dbReference>
<evidence type="ECO:0000313" key="1">
    <source>
        <dbReference type="EMBL" id="VDO85152.1"/>
    </source>
</evidence>
<protein>
    <submittedName>
        <fullName evidence="1">Uncharacterized protein</fullName>
    </submittedName>
</protein>
<dbReference type="EMBL" id="UZAL01002893">
    <property type="protein sequence ID" value="VDO85152.1"/>
    <property type="molecule type" value="Genomic_DNA"/>
</dbReference>